<dbReference type="HOGENOM" id="CLU_2873919_0_0_1"/>
<dbReference type="InterPro" id="IPR030547">
    <property type="entry name" value="XRCC2"/>
</dbReference>
<evidence type="ECO:0000313" key="2">
    <source>
        <dbReference type="EMBL" id="EKM61201.1"/>
    </source>
</evidence>
<gene>
    <name evidence="2" type="ORF">PHACADRAFT_59666</name>
</gene>
<dbReference type="SUPFAM" id="SSF52540">
    <property type="entry name" value="P-loop containing nucleoside triphosphate hydrolases"/>
    <property type="match status" value="1"/>
</dbReference>
<dbReference type="GO" id="GO:0000724">
    <property type="term" value="P:double-strand break repair via homologous recombination"/>
    <property type="evidence" value="ECO:0007669"/>
    <property type="project" value="InterPro"/>
</dbReference>
<dbReference type="PANTHER" id="PTHR46644">
    <property type="entry name" value="DNA REPAIR PROTEIN XRCC2"/>
    <property type="match status" value="1"/>
</dbReference>
<dbReference type="PANTHER" id="PTHR46644:SF2">
    <property type="entry name" value="DNA REPAIR PROTEIN XRCC2"/>
    <property type="match status" value="1"/>
</dbReference>
<dbReference type="RefSeq" id="XP_007389638.1">
    <property type="nucleotide sequence ID" value="XM_007389576.1"/>
</dbReference>
<feature type="domain" description="RecA family profile 1" evidence="1">
    <location>
        <begin position="1"/>
        <end position="64"/>
    </location>
</feature>
<dbReference type="GO" id="GO:0003677">
    <property type="term" value="F:DNA binding"/>
    <property type="evidence" value="ECO:0007669"/>
    <property type="project" value="InterPro"/>
</dbReference>
<reference evidence="2 3" key="1">
    <citation type="journal article" date="2012" name="BMC Genomics">
        <title>Comparative genomics of the white-rot fungi, Phanerochaete carnosa and P. chrysosporium, to elucidate the genetic basis of the distinct wood types they colonize.</title>
        <authorList>
            <person name="Suzuki H."/>
            <person name="MacDonald J."/>
            <person name="Syed K."/>
            <person name="Salamov A."/>
            <person name="Hori C."/>
            <person name="Aerts A."/>
            <person name="Henrissat B."/>
            <person name="Wiebenga A."/>
            <person name="vanKuyk P.A."/>
            <person name="Barry K."/>
            <person name="Lindquist E."/>
            <person name="LaButti K."/>
            <person name="Lapidus A."/>
            <person name="Lucas S."/>
            <person name="Coutinho P."/>
            <person name="Gong Y."/>
            <person name="Samejima M."/>
            <person name="Mahadevan R."/>
            <person name="Abou-Zaid M."/>
            <person name="de Vries R.P."/>
            <person name="Igarashi K."/>
            <person name="Yadav J.S."/>
            <person name="Grigoriev I.V."/>
            <person name="Master E.R."/>
        </authorList>
    </citation>
    <scope>NUCLEOTIDE SEQUENCE [LARGE SCALE GENOMIC DNA]</scope>
    <source>
        <strain evidence="2 3">HHB-10118-sp</strain>
    </source>
</reference>
<feature type="non-terminal residue" evidence="2">
    <location>
        <position position="64"/>
    </location>
</feature>
<accession>K5VDX9</accession>
<dbReference type="KEGG" id="pco:PHACADRAFT_59666"/>
<dbReference type="STRING" id="650164.K5VDX9"/>
<dbReference type="GO" id="GO:0033063">
    <property type="term" value="C:Rad51B-Rad51C-Rad51D-XRCC2 complex"/>
    <property type="evidence" value="ECO:0007669"/>
    <property type="project" value="InterPro"/>
</dbReference>
<dbReference type="EMBL" id="JH930468">
    <property type="protein sequence ID" value="EKM61201.1"/>
    <property type="molecule type" value="Genomic_DNA"/>
</dbReference>
<organism evidence="2 3">
    <name type="scientific">Phanerochaete carnosa (strain HHB-10118-sp)</name>
    <name type="common">White-rot fungus</name>
    <name type="synonym">Peniophora carnosa</name>
    <dbReference type="NCBI Taxonomy" id="650164"/>
    <lineage>
        <taxon>Eukaryota</taxon>
        <taxon>Fungi</taxon>
        <taxon>Dikarya</taxon>
        <taxon>Basidiomycota</taxon>
        <taxon>Agaricomycotina</taxon>
        <taxon>Agaricomycetes</taxon>
        <taxon>Polyporales</taxon>
        <taxon>Phanerochaetaceae</taxon>
        <taxon>Phanerochaete</taxon>
    </lineage>
</organism>
<dbReference type="InParanoid" id="K5VDX9"/>
<dbReference type="Gene3D" id="3.40.50.300">
    <property type="entry name" value="P-loop containing nucleotide triphosphate hydrolases"/>
    <property type="match status" value="1"/>
</dbReference>
<evidence type="ECO:0000313" key="3">
    <source>
        <dbReference type="Proteomes" id="UP000008370"/>
    </source>
</evidence>
<dbReference type="AlphaFoldDB" id="K5VDX9"/>
<dbReference type="InterPro" id="IPR020588">
    <property type="entry name" value="RecA_ATP-bd"/>
</dbReference>
<evidence type="ECO:0000259" key="1">
    <source>
        <dbReference type="PROSITE" id="PS50162"/>
    </source>
</evidence>
<dbReference type="GO" id="GO:0061982">
    <property type="term" value="P:meiosis I cell cycle process"/>
    <property type="evidence" value="ECO:0007669"/>
    <property type="project" value="UniProtKB-ARBA"/>
</dbReference>
<proteinExistence type="predicted"/>
<dbReference type="OrthoDB" id="420422at2759"/>
<dbReference type="GO" id="GO:0005524">
    <property type="term" value="F:ATP binding"/>
    <property type="evidence" value="ECO:0007669"/>
    <property type="project" value="InterPro"/>
</dbReference>
<name>K5VDX9_PHACS</name>
<dbReference type="GO" id="GO:0140664">
    <property type="term" value="F:ATP-dependent DNA damage sensor activity"/>
    <property type="evidence" value="ECO:0007669"/>
    <property type="project" value="InterPro"/>
</dbReference>
<dbReference type="GeneID" id="18920133"/>
<dbReference type="PROSITE" id="PS50162">
    <property type="entry name" value="RECA_2"/>
    <property type="match status" value="1"/>
</dbReference>
<dbReference type="InterPro" id="IPR027417">
    <property type="entry name" value="P-loop_NTPase"/>
</dbReference>
<keyword evidence="3" id="KW-1185">Reference proteome</keyword>
<sequence length="64" mass="6839">GSVIELQGPSGSGKTHLVFNAVVSCILPQRHADSDLGGWGQAAMVLDTDETFDICRLRQLLDAK</sequence>
<dbReference type="GO" id="GO:0005657">
    <property type="term" value="C:replication fork"/>
    <property type="evidence" value="ECO:0007669"/>
    <property type="project" value="InterPro"/>
</dbReference>
<protein>
    <recommendedName>
        <fullName evidence="1">RecA family profile 1 domain-containing protein</fullName>
    </recommendedName>
</protein>
<feature type="non-terminal residue" evidence="2">
    <location>
        <position position="1"/>
    </location>
</feature>
<dbReference type="Proteomes" id="UP000008370">
    <property type="component" value="Unassembled WGS sequence"/>
</dbReference>